<keyword evidence="2" id="KW-0238">DNA-binding</keyword>
<dbReference type="SUPFAM" id="SSF48008">
    <property type="entry name" value="GntR ligand-binding domain-like"/>
    <property type="match status" value="1"/>
</dbReference>
<dbReference type="SMART" id="SM00895">
    <property type="entry name" value="FCD"/>
    <property type="match status" value="1"/>
</dbReference>
<dbReference type="SMART" id="SM00345">
    <property type="entry name" value="HTH_GNTR"/>
    <property type="match status" value="1"/>
</dbReference>
<evidence type="ECO:0000259" key="4">
    <source>
        <dbReference type="PROSITE" id="PS50949"/>
    </source>
</evidence>
<dbReference type="InterPro" id="IPR036388">
    <property type="entry name" value="WH-like_DNA-bd_sf"/>
</dbReference>
<dbReference type="PANTHER" id="PTHR43537:SF39">
    <property type="entry name" value="HTH-TYPE TRANSCRIPTIONAL REGULATOR MCBR"/>
    <property type="match status" value="1"/>
</dbReference>
<dbReference type="Gene3D" id="1.10.10.10">
    <property type="entry name" value="Winged helix-like DNA-binding domain superfamily/Winged helix DNA-binding domain"/>
    <property type="match status" value="1"/>
</dbReference>
<sequence>MEPTSALGGPIAREPTLGDQAHDRLCALLMAGQVAPGDRLSLRDLAARLGISVMPVREAVARLAASGALDVSAKRAASVPLMGLARFRDITKVRIEVEGFAAAEAARNRSTDDLQRIGAAEAAFRALRDDRSGDMARAVQINQEFHFAVYAAAGSPTLTELITPLWLRVGPVLNLDLRASPERLQKGQAVACHAAALAAIRAGDAEGARAAIARDIASAAEFIIARGCLAP</sequence>
<name>A0A8K0VCG0_9RHOB</name>
<dbReference type="AlphaFoldDB" id="A0A8K0VCG0"/>
<dbReference type="GO" id="GO:0003700">
    <property type="term" value="F:DNA-binding transcription factor activity"/>
    <property type="evidence" value="ECO:0007669"/>
    <property type="project" value="InterPro"/>
</dbReference>
<evidence type="ECO:0000313" key="6">
    <source>
        <dbReference type="Proteomes" id="UP000648908"/>
    </source>
</evidence>
<keyword evidence="3" id="KW-0804">Transcription</keyword>
<dbReference type="Pfam" id="PF00392">
    <property type="entry name" value="GntR"/>
    <property type="match status" value="1"/>
</dbReference>
<dbReference type="EMBL" id="JAESVN010000002">
    <property type="protein sequence ID" value="MBL4916600.1"/>
    <property type="molecule type" value="Genomic_DNA"/>
</dbReference>
<dbReference type="SUPFAM" id="SSF46785">
    <property type="entry name" value="Winged helix' DNA-binding domain"/>
    <property type="match status" value="1"/>
</dbReference>
<dbReference type="Pfam" id="PF07729">
    <property type="entry name" value="FCD"/>
    <property type="match status" value="1"/>
</dbReference>
<accession>A0A8K0VCG0</accession>
<keyword evidence="6" id="KW-1185">Reference proteome</keyword>
<dbReference type="GO" id="GO:0003677">
    <property type="term" value="F:DNA binding"/>
    <property type="evidence" value="ECO:0007669"/>
    <property type="project" value="UniProtKB-KW"/>
</dbReference>
<dbReference type="RefSeq" id="WP_202687429.1">
    <property type="nucleotide sequence ID" value="NZ_JAESVN010000002.1"/>
</dbReference>
<gene>
    <name evidence="5" type="ORF">JL811_05145</name>
</gene>
<keyword evidence="1" id="KW-0805">Transcription regulation</keyword>
<evidence type="ECO:0000256" key="2">
    <source>
        <dbReference type="ARBA" id="ARBA00023125"/>
    </source>
</evidence>
<evidence type="ECO:0000313" key="5">
    <source>
        <dbReference type="EMBL" id="MBL4916600.1"/>
    </source>
</evidence>
<protein>
    <submittedName>
        <fullName evidence="5">GntR family transcriptional regulator</fullName>
    </submittedName>
</protein>
<comment type="caution">
    <text evidence="5">The sequence shown here is derived from an EMBL/GenBank/DDBJ whole genome shotgun (WGS) entry which is preliminary data.</text>
</comment>
<dbReference type="PROSITE" id="PS50949">
    <property type="entry name" value="HTH_GNTR"/>
    <property type="match status" value="1"/>
</dbReference>
<dbReference type="InterPro" id="IPR008920">
    <property type="entry name" value="TF_FadR/GntR_C"/>
</dbReference>
<reference evidence="5" key="1">
    <citation type="submission" date="2021-01" db="EMBL/GenBank/DDBJ databases">
        <title>Tabrizicola alba sp. nov. a motile alkaliphilic bacterium isolated from a soda lake.</title>
        <authorList>
            <person name="Szuroczki S."/>
            <person name="Abbaszade G."/>
            <person name="Schumann P."/>
            <person name="Toth E."/>
        </authorList>
    </citation>
    <scope>NUCLEOTIDE SEQUENCE</scope>
    <source>
        <strain evidence="5">DMG-N-6</strain>
    </source>
</reference>
<dbReference type="InterPro" id="IPR000524">
    <property type="entry name" value="Tscrpt_reg_HTH_GntR"/>
</dbReference>
<dbReference type="InterPro" id="IPR036390">
    <property type="entry name" value="WH_DNA-bd_sf"/>
</dbReference>
<evidence type="ECO:0000256" key="1">
    <source>
        <dbReference type="ARBA" id="ARBA00023015"/>
    </source>
</evidence>
<organism evidence="5 6">
    <name type="scientific">Szabonella alba</name>
    <dbReference type="NCBI Taxonomy" id="2804194"/>
    <lineage>
        <taxon>Bacteria</taxon>
        <taxon>Pseudomonadati</taxon>
        <taxon>Pseudomonadota</taxon>
        <taxon>Alphaproteobacteria</taxon>
        <taxon>Rhodobacterales</taxon>
        <taxon>Paracoccaceae</taxon>
        <taxon>Szabonella</taxon>
    </lineage>
</organism>
<feature type="domain" description="HTH gntR-type" evidence="4">
    <location>
        <begin position="15"/>
        <end position="82"/>
    </location>
</feature>
<proteinExistence type="predicted"/>
<dbReference type="Gene3D" id="1.20.120.530">
    <property type="entry name" value="GntR ligand-binding domain-like"/>
    <property type="match status" value="1"/>
</dbReference>
<dbReference type="PANTHER" id="PTHR43537">
    <property type="entry name" value="TRANSCRIPTIONAL REGULATOR, GNTR FAMILY"/>
    <property type="match status" value="1"/>
</dbReference>
<evidence type="ECO:0000256" key="3">
    <source>
        <dbReference type="ARBA" id="ARBA00023163"/>
    </source>
</evidence>
<dbReference type="Proteomes" id="UP000648908">
    <property type="component" value="Unassembled WGS sequence"/>
</dbReference>
<dbReference type="InterPro" id="IPR011711">
    <property type="entry name" value="GntR_C"/>
</dbReference>